<reference evidence="3" key="1">
    <citation type="journal article" date="2014" name="Mar. Genomics">
        <title>The chloroplast genome of the diatom Seminavis robusta: New features introduced through multiple mechanisms of horizontal gene transfer.</title>
        <authorList>
            <person name="Brembu T."/>
            <person name="Winge P."/>
            <person name="Klungerud A.T."/>
            <person name="Nederbragt A.J."/>
            <person name="Jakobsen K.S."/>
            <person name="Bones A.M."/>
        </authorList>
    </citation>
    <scope>NUCLEOTIDE SEQUENCE</scope>
    <source>
        <strain evidence="3">D6</strain>
    </source>
</reference>
<dbReference type="InterPro" id="IPR051289">
    <property type="entry name" value="LAGLIDADG_Endonuclease"/>
</dbReference>
<protein>
    <submittedName>
        <fullName evidence="3">I-SroI</fullName>
    </submittedName>
</protein>
<dbReference type="Gene3D" id="3.10.28.10">
    <property type="entry name" value="Homing endonucleases"/>
    <property type="match status" value="1"/>
</dbReference>
<dbReference type="InterPro" id="IPR027434">
    <property type="entry name" value="Homing_endonucl"/>
</dbReference>
<dbReference type="EMBL" id="MH356727">
    <property type="protein sequence ID" value="AZJ16783.1"/>
    <property type="molecule type" value="Genomic_DNA"/>
</dbReference>
<dbReference type="Pfam" id="PF00961">
    <property type="entry name" value="LAGLIDADG_1"/>
    <property type="match status" value="1"/>
</dbReference>
<evidence type="ECO:0000259" key="1">
    <source>
        <dbReference type="Pfam" id="PF00961"/>
    </source>
</evidence>
<geneLocation type="chloroplast" evidence="3"/>
<feature type="domain" description="Homing endonuclease LAGLIDADG" evidence="1">
    <location>
        <begin position="12"/>
        <end position="87"/>
    </location>
</feature>
<dbReference type="GO" id="GO:0005739">
    <property type="term" value="C:mitochondrion"/>
    <property type="evidence" value="ECO:0007669"/>
    <property type="project" value="UniProtKB-ARBA"/>
</dbReference>
<dbReference type="EMBL" id="MH356727">
    <property type="protein sequence ID" value="AZJ16657.1"/>
    <property type="molecule type" value="Genomic_DNA"/>
</dbReference>
<dbReference type="PANTHER" id="PTHR36181">
    <property type="entry name" value="INTRON-ENCODED ENDONUCLEASE AI3-RELATED"/>
    <property type="match status" value="1"/>
</dbReference>
<sequence>MKELTAEERSYLAGFLDADGSIFAQIIRGKDLKYKFRIRVSIGFYQNKKYSWFLKKLKKNFKCGSIRTKEDDVVEYIITAADPVRNLLLQLKDSLVLKKRQANLVLEILEKKKNIQSKSDFVEVCRLTDKVADLNYSKKRTVTAEVVEKVLFPDGDDSIL</sequence>
<keyword evidence="3" id="KW-0934">Plastid</keyword>
<accession>A0A3S8PZS6</accession>
<evidence type="ECO:0000313" key="2">
    <source>
        <dbReference type="EMBL" id="AZJ16657.1"/>
    </source>
</evidence>
<dbReference type="InterPro" id="IPR004860">
    <property type="entry name" value="LAGLIDADG_dom"/>
</dbReference>
<organism evidence="3">
    <name type="scientific">Seminavis robusta</name>
    <dbReference type="NCBI Taxonomy" id="568900"/>
    <lineage>
        <taxon>Eukaryota</taxon>
        <taxon>Sar</taxon>
        <taxon>Stramenopiles</taxon>
        <taxon>Ochrophyta</taxon>
        <taxon>Bacillariophyta</taxon>
        <taxon>Bacillariophyceae</taxon>
        <taxon>Bacillariophycidae</taxon>
        <taxon>Naviculales</taxon>
        <taxon>Naviculaceae</taxon>
        <taxon>Seminavis</taxon>
    </lineage>
</organism>
<gene>
    <name evidence="3" type="primary">I-SroI'</name>
    <name evidence="2" type="synonym">I-SroI</name>
</gene>
<dbReference type="SUPFAM" id="SSF55608">
    <property type="entry name" value="Homing endonucleases"/>
    <property type="match status" value="1"/>
</dbReference>
<dbReference type="PANTHER" id="PTHR36181:SF4">
    <property type="entry name" value="LAGLIDADG ENDONUCLEASE"/>
    <property type="match status" value="1"/>
</dbReference>
<reference evidence="3" key="2">
    <citation type="submission" date="2018-05" db="EMBL/GenBank/DDBJ databases">
        <authorList>
            <person name="Brembu T."/>
            <person name="Winge P."/>
            <person name="Klungerud A.T."/>
            <person name="Nederbragt A.J."/>
            <person name="Jakobsen K.S."/>
            <person name="Bones A.M."/>
        </authorList>
    </citation>
    <scope>NUCLEOTIDE SEQUENCE</scope>
    <source>
        <strain evidence="3">D6</strain>
    </source>
</reference>
<dbReference type="GO" id="GO:0004519">
    <property type="term" value="F:endonuclease activity"/>
    <property type="evidence" value="ECO:0007669"/>
    <property type="project" value="InterPro"/>
</dbReference>
<name>A0A3S8PZS6_9STRA</name>
<proteinExistence type="predicted"/>
<evidence type="ECO:0000313" key="3">
    <source>
        <dbReference type="EMBL" id="AZJ16783.1"/>
    </source>
</evidence>
<keyword evidence="3" id="KW-0150">Chloroplast</keyword>
<dbReference type="AlphaFoldDB" id="A0A3S8PZS6"/>